<proteinExistence type="predicted"/>
<dbReference type="Proteomes" id="UP000006036">
    <property type="component" value="Chromosome 1"/>
</dbReference>
<sequence>MTAEFIVENIKNKEFAKRIFSAIFQSSQAMIEDLRIIKEEWVREFIVEQNQKLGYFKRFYLEPRLDRLIQYYGITNAGKRREIYTIV</sequence>
<reference evidence="3" key="4">
    <citation type="journal article" date="2014" name="Genome Announc.">
        <title>Draft genome sequences of six enterohepatic helicobacter species isolated from humans and one from rhesus macaques.</title>
        <authorList>
            <person name="Shen Z."/>
            <person name="Sheh A."/>
            <person name="Young S.K."/>
            <person name="Abouelliel A."/>
            <person name="Ward D.V."/>
            <person name="Earl A.M."/>
            <person name="Fox J.G."/>
        </authorList>
    </citation>
    <scope>NUCLEOTIDE SEQUENCE [LARGE SCALE GENOMIC DNA]</scope>
    <source>
        <strain evidence="3">CCUG 18818</strain>
    </source>
</reference>
<dbReference type="EMBL" id="AP012492">
    <property type="protein sequence ID" value="BAM32637.1"/>
    <property type="molecule type" value="Genomic_DNA"/>
</dbReference>
<evidence type="ECO:0000313" key="4">
    <source>
        <dbReference type="Proteomes" id="UP000006036"/>
    </source>
</evidence>
<evidence type="ECO:0000313" key="2">
    <source>
        <dbReference type="EMBL" id="EFR47527.1"/>
    </source>
</evidence>
<reference evidence="2" key="1">
    <citation type="submission" date="2008-08" db="EMBL/GenBank/DDBJ databases">
        <title>Annotation of Helicobacter cinaedi strain CCUG 18818.</title>
        <authorList>
            <consortium name="The Broad Institute Genome Sequencing Platform"/>
            <person name="Fox J.G."/>
            <person name="Shen Z."/>
            <person name="Charoenlap N."/>
            <person name="Schauer D.B."/>
            <person name="Ward D."/>
            <person name="Mehta T."/>
            <person name="Young S."/>
            <person name="Jaffe D."/>
            <person name="Gnerre S."/>
            <person name="Berlin A."/>
            <person name="Heiman D."/>
            <person name="Hepburn T."/>
            <person name="Shea T."/>
            <person name="Sykes S."/>
            <person name="Alvarado L."/>
            <person name="Kodira C."/>
            <person name="Borodovsky M."/>
            <person name="Lander E."/>
            <person name="Galagan J."/>
            <person name="Nusbaum C."/>
            <person name="Birren B."/>
        </authorList>
    </citation>
    <scope>NUCLEOTIDE SEQUENCE</scope>
    <source>
        <strain evidence="2">CCUG 18818</strain>
    </source>
</reference>
<dbReference type="KEGG" id="hcb:HCBAA847_1407"/>
<dbReference type="AlphaFoldDB" id="A0AAI8QH46"/>
<organism evidence="1 4">
    <name type="scientific">Helicobacter cinaedi CCUG 18818 = ATCC BAA-847</name>
    <dbReference type="NCBI Taxonomy" id="537971"/>
    <lineage>
        <taxon>Bacteria</taxon>
        <taxon>Pseudomonadati</taxon>
        <taxon>Campylobacterota</taxon>
        <taxon>Epsilonproteobacteria</taxon>
        <taxon>Campylobacterales</taxon>
        <taxon>Helicobacteraceae</taxon>
        <taxon>Helicobacter</taxon>
    </lineage>
</organism>
<evidence type="ECO:0000313" key="3">
    <source>
        <dbReference type="Proteomes" id="UP000005755"/>
    </source>
</evidence>
<dbReference type="EMBL" id="DS990394">
    <property type="protein sequence ID" value="EFR47527.1"/>
    <property type="molecule type" value="Genomic_DNA"/>
</dbReference>
<name>A0AAI8QH46_9HELI</name>
<protein>
    <submittedName>
        <fullName evidence="1">Uncharacterized protein</fullName>
    </submittedName>
</protein>
<gene>
    <name evidence="1" type="ORF">HCBAA847_1407</name>
    <name evidence="2" type="ORF">HCCG_02075</name>
</gene>
<evidence type="ECO:0000313" key="1">
    <source>
        <dbReference type="EMBL" id="BAM32637.1"/>
    </source>
</evidence>
<accession>A0AAI8QH46</accession>
<reference evidence="1" key="3">
    <citation type="submission" date="2012-07" db="EMBL/GenBank/DDBJ databases">
        <authorList>
            <person name="Akiyama T."/>
            <person name="Takeshita N."/>
            <person name="Ohmagari N."/>
            <person name="Kirikae T."/>
        </authorList>
    </citation>
    <scope>NUCLEOTIDE SEQUENCE</scope>
    <source>
        <strain evidence="1">ATCC BAA-847</strain>
    </source>
</reference>
<dbReference type="RefSeq" id="WP_002957415.1">
    <property type="nucleotide sequence ID" value="NC_020555.1"/>
</dbReference>
<dbReference type="Proteomes" id="UP000005755">
    <property type="component" value="Unassembled WGS sequence"/>
</dbReference>
<keyword evidence="3" id="KW-1185">Reference proteome</keyword>
<reference evidence="1 4" key="2">
    <citation type="journal article" date="2012" name="J. Bacteriol.">
        <title>Complete Genome Sequence of Helicobacter cinaedi Type Strain ATCC BAA-847.</title>
        <authorList>
            <person name="Miyoshi-Akiyama T."/>
            <person name="Takeshita N."/>
            <person name="Ohmagari N."/>
            <person name="Kirikae T."/>
        </authorList>
    </citation>
    <scope>NUCLEOTIDE SEQUENCE [LARGE SCALE GENOMIC DNA]</scope>
    <source>
        <strain evidence="1 4">ATCC BAA-847</strain>
    </source>
</reference>